<dbReference type="RefSeq" id="WP_055154826.1">
    <property type="nucleotide sequence ID" value="NZ_CYZU01000051.1"/>
</dbReference>
<protein>
    <submittedName>
        <fullName evidence="3">Uncharacterized protein</fullName>
    </submittedName>
</protein>
<keyword evidence="2" id="KW-0812">Transmembrane</keyword>
<dbReference type="EMBL" id="CYZU01000051">
    <property type="protein sequence ID" value="CUP03759.1"/>
    <property type="molecule type" value="Genomic_DNA"/>
</dbReference>
<gene>
    <name evidence="3" type="ORF">ERS852491_04080</name>
</gene>
<feature type="transmembrane region" description="Helical" evidence="2">
    <location>
        <begin position="37"/>
        <end position="58"/>
    </location>
</feature>
<reference evidence="3 4" key="1">
    <citation type="submission" date="2015-09" db="EMBL/GenBank/DDBJ databases">
        <authorList>
            <consortium name="Pathogen Informatics"/>
        </authorList>
    </citation>
    <scope>NUCLEOTIDE SEQUENCE [LARGE SCALE GENOMIC DNA]</scope>
    <source>
        <strain evidence="3 4">2789STDY5834876</strain>
    </source>
</reference>
<evidence type="ECO:0000256" key="2">
    <source>
        <dbReference type="SAM" id="Phobius"/>
    </source>
</evidence>
<dbReference type="OrthoDB" id="2087712at2"/>
<evidence type="ECO:0000313" key="3">
    <source>
        <dbReference type="EMBL" id="CUP03759.1"/>
    </source>
</evidence>
<name>A0A174K3D2_9FIRM</name>
<evidence type="ECO:0000313" key="4">
    <source>
        <dbReference type="Proteomes" id="UP000095544"/>
    </source>
</evidence>
<sequence length="181" mass="20240">MNEKSWLVLRIVAGLYVIYLGYQIVSGMLTERPENMVFMMTAGILFIVIGAVIVIISAKSVIAMRNKLQNEEETSSEEDNSADTIEADPEKETSSEEEDTEEESEEEMPYEEKDADSGETDFSDDRKANPNDDSEKNNRTKTAEAMKDDAAQDTVTPADTLIDLNGDTTEESMEETDDEEK</sequence>
<keyword evidence="2" id="KW-1133">Transmembrane helix</keyword>
<feature type="region of interest" description="Disordered" evidence="1">
    <location>
        <begin position="69"/>
        <end position="181"/>
    </location>
</feature>
<dbReference type="Proteomes" id="UP000095544">
    <property type="component" value="Unassembled WGS sequence"/>
</dbReference>
<evidence type="ECO:0000256" key="1">
    <source>
        <dbReference type="SAM" id="MobiDB-lite"/>
    </source>
</evidence>
<feature type="compositionally biased region" description="Acidic residues" evidence="1">
    <location>
        <begin position="168"/>
        <end position="181"/>
    </location>
</feature>
<dbReference type="STRING" id="39482.ERS852491_04080"/>
<feature type="compositionally biased region" description="Acidic residues" evidence="1">
    <location>
        <begin position="71"/>
        <end position="87"/>
    </location>
</feature>
<dbReference type="AlphaFoldDB" id="A0A174K3D2"/>
<keyword evidence="2" id="KW-0472">Membrane</keyword>
<feature type="compositionally biased region" description="Acidic residues" evidence="1">
    <location>
        <begin position="95"/>
        <end position="109"/>
    </location>
</feature>
<proteinExistence type="predicted"/>
<accession>A0A174K3D2</accession>
<feature type="transmembrane region" description="Helical" evidence="2">
    <location>
        <begin position="7"/>
        <end position="25"/>
    </location>
</feature>
<feature type="compositionally biased region" description="Basic and acidic residues" evidence="1">
    <location>
        <begin position="123"/>
        <end position="150"/>
    </location>
</feature>
<organism evidence="3 4">
    <name type="scientific">Faecalicatena contorta</name>
    <dbReference type="NCBI Taxonomy" id="39482"/>
    <lineage>
        <taxon>Bacteria</taxon>
        <taxon>Bacillati</taxon>
        <taxon>Bacillota</taxon>
        <taxon>Clostridia</taxon>
        <taxon>Lachnospirales</taxon>
        <taxon>Lachnospiraceae</taxon>
        <taxon>Faecalicatena</taxon>
    </lineage>
</organism>